<gene>
    <name evidence="1" type="ORF">ONZ43_g3558</name>
</gene>
<evidence type="ECO:0000313" key="2">
    <source>
        <dbReference type="Proteomes" id="UP001153334"/>
    </source>
</evidence>
<keyword evidence="2" id="KW-1185">Reference proteome</keyword>
<name>A0ACC2IWG8_9PEZI</name>
<dbReference type="EMBL" id="JAPESX010000844">
    <property type="protein sequence ID" value="KAJ8119498.1"/>
    <property type="molecule type" value="Genomic_DNA"/>
</dbReference>
<protein>
    <submittedName>
        <fullName evidence="1">Uncharacterized protein</fullName>
    </submittedName>
</protein>
<organism evidence="1 2">
    <name type="scientific">Nemania bipapillata</name>
    <dbReference type="NCBI Taxonomy" id="110536"/>
    <lineage>
        <taxon>Eukaryota</taxon>
        <taxon>Fungi</taxon>
        <taxon>Dikarya</taxon>
        <taxon>Ascomycota</taxon>
        <taxon>Pezizomycotina</taxon>
        <taxon>Sordariomycetes</taxon>
        <taxon>Xylariomycetidae</taxon>
        <taxon>Xylariales</taxon>
        <taxon>Xylariaceae</taxon>
        <taxon>Nemania</taxon>
    </lineage>
</organism>
<sequence length="532" mass="59123">MGARKAPTKTILTNDANANDRRQVTDTPKRKMSSYRIRQKNSTPVHTDASLDELDTMVGAGDTEQAIAEDEDEEILDEIVVFGTPRNTTTKSIDSNSQPAVMRNPAQDSTMLRRSSRTSSTSQSGSSTLSPSGRGVKIKKQDFVVDIAADDDGKPDELSDVPTPKKRKVDVQPTRRVAFRKGRSKWDNEDEMLTDPNSPLVKAKLRELLCSPKAWDILTHEERERILAKFPDNAEILSPGTPDARPDIAALRNNNNFRHDVARYQEGLSKGFHDPEWVQQAQAAHRSRQLGFYDEFRATDFEEKWDMPMFQQAQAESEICRNNDDHVSEGQLNELSTEAKVIVSSEDVADHLQGTYNTPKPRSTEVSHGDTIEDSIQDKMDDLKGTNNSKDEPSSPTSRDEDKRDGSCETDAMEKSAQPQPETNQTSTESDVQEIGDSSQNTEIPNMPSFPSAMEGVEQQTEEGSEITQPQQVSIAITENPEAPLDVNTQPTIESAEIAEGALNESQQRRGEEDTQQKGKAAEHPPNVKSEM</sequence>
<proteinExistence type="predicted"/>
<comment type="caution">
    <text evidence="1">The sequence shown here is derived from an EMBL/GenBank/DDBJ whole genome shotgun (WGS) entry which is preliminary data.</text>
</comment>
<accession>A0ACC2IWG8</accession>
<evidence type="ECO:0000313" key="1">
    <source>
        <dbReference type="EMBL" id="KAJ8119498.1"/>
    </source>
</evidence>
<dbReference type="Proteomes" id="UP001153334">
    <property type="component" value="Unassembled WGS sequence"/>
</dbReference>
<reference evidence="1" key="1">
    <citation type="submission" date="2022-11" db="EMBL/GenBank/DDBJ databases">
        <title>Genome Sequence of Nemania bipapillata.</title>
        <authorList>
            <person name="Buettner E."/>
        </authorList>
    </citation>
    <scope>NUCLEOTIDE SEQUENCE</scope>
    <source>
        <strain evidence="1">CP14</strain>
    </source>
</reference>